<reference evidence="2" key="2">
    <citation type="submission" date="2014-09" db="EMBL/GenBank/DDBJ databases">
        <authorList>
            <person name="Aslett A.Martin."/>
        </authorList>
    </citation>
    <scope>NUCLEOTIDE SEQUENCE</scope>
    <source>
        <strain evidence="2">ED321 Heterogonic</strain>
    </source>
</reference>
<dbReference type="AlphaFoldDB" id="A0A090KZN7"/>
<feature type="region of interest" description="Disordered" evidence="1">
    <location>
        <begin position="35"/>
        <end position="57"/>
    </location>
</feature>
<gene>
    <name evidence="2 4 5" type="ORF">SRAE_0000044300</name>
</gene>
<reference evidence="3" key="1">
    <citation type="submission" date="2014-09" db="EMBL/GenBank/DDBJ databases">
        <authorList>
            <person name="Martin A.A."/>
        </authorList>
    </citation>
    <scope>NUCLEOTIDE SEQUENCE</scope>
    <source>
        <strain evidence="3">ED321</strain>
    </source>
</reference>
<proteinExistence type="predicted"/>
<evidence type="ECO:0000313" key="2">
    <source>
        <dbReference type="EMBL" id="CEF61317.1"/>
    </source>
</evidence>
<name>A0A090KZN7_STRRB</name>
<dbReference type="OrthoDB" id="448448at2759"/>
<dbReference type="GeneID" id="36373685"/>
<feature type="compositionally biased region" description="Basic and acidic residues" evidence="1">
    <location>
        <begin position="35"/>
        <end position="52"/>
    </location>
</feature>
<dbReference type="EMBL" id="LN609406">
    <property type="protein sequence ID" value="CEF61317.1"/>
    <property type="molecule type" value="Genomic_DNA"/>
</dbReference>
<reference evidence="4" key="3">
    <citation type="submission" date="2020-12" db="UniProtKB">
        <authorList>
            <consortium name="WormBaseParasite"/>
        </authorList>
    </citation>
    <scope>IDENTIFICATION</scope>
</reference>
<keyword evidence="3" id="KW-1185">Reference proteome</keyword>
<dbReference type="Proteomes" id="UP000035682">
    <property type="component" value="Unplaced"/>
</dbReference>
<sequence>EDEADLIAKRAIEALNASIRQKLITIIQKQNFPIKKEVEKPSNHSDSHEKPPVKSGLDLLSRIQARKDRLLEANDIFIPDNMVNEEYSKHESWPTSVKEQMAKKTKYSSLAEEIKMFFIFNGNISTTQQIVANLKKISRNG</sequence>
<dbReference type="RefSeq" id="XP_024500526.1">
    <property type="nucleotide sequence ID" value="XM_024646334.1"/>
</dbReference>
<evidence type="ECO:0000313" key="5">
    <source>
        <dbReference type="WormBase" id="SRAE_0000044300"/>
    </source>
</evidence>
<accession>A0A7I5TJJ4</accession>
<dbReference type="CTD" id="36373685"/>
<evidence type="ECO:0000256" key="1">
    <source>
        <dbReference type="SAM" id="MobiDB-lite"/>
    </source>
</evidence>
<protein>
    <submittedName>
        <fullName evidence="2 4">DNA excision repair protein ERCC-6</fullName>
    </submittedName>
</protein>
<accession>A0A090KZN7</accession>
<feature type="non-terminal residue" evidence="2">
    <location>
        <position position="1"/>
    </location>
</feature>
<organism evidence="2">
    <name type="scientific">Strongyloides ratti</name>
    <name type="common">Parasitic roundworm</name>
    <dbReference type="NCBI Taxonomy" id="34506"/>
    <lineage>
        <taxon>Eukaryota</taxon>
        <taxon>Metazoa</taxon>
        <taxon>Ecdysozoa</taxon>
        <taxon>Nematoda</taxon>
        <taxon>Chromadorea</taxon>
        <taxon>Rhabditida</taxon>
        <taxon>Tylenchina</taxon>
        <taxon>Panagrolaimomorpha</taxon>
        <taxon>Strongyloidoidea</taxon>
        <taxon>Strongyloididae</taxon>
        <taxon>Strongyloides</taxon>
    </lineage>
</organism>
<evidence type="ECO:0000313" key="3">
    <source>
        <dbReference type="Proteomes" id="UP000035682"/>
    </source>
</evidence>
<dbReference type="WormBase" id="SRAE_0000044300">
    <property type="protein sequence ID" value="SRP08919"/>
    <property type="gene ID" value="WBGene00256187"/>
</dbReference>
<dbReference type="WBParaSite" id="SRAE_0000044300.1">
    <property type="protein sequence ID" value="SRAE_0000044300.1"/>
    <property type="gene ID" value="WBGene00256187"/>
</dbReference>
<evidence type="ECO:0000313" key="4">
    <source>
        <dbReference type="WBParaSite" id="SRAE_0000044300.1"/>
    </source>
</evidence>